<evidence type="ECO:0000259" key="7">
    <source>
        <dbReference type="Pfam" id="PF01502"/>
    </source>
</evidence>
<name>X0X1D4_9ZZZZ</name>
<dbReference type="Pfam" id="PF01502">
    <property type="entry name" value="PRA-CH"/>
    <property type="match status" value="1"/>
</dbReference>
<evidence type="ECO:0000313" key="8">
    <source>
        <dbReference type="EMBL" id="GAG36825.1"/>
    </source>
</evidence>
<reference evidence="8" key="1">
    <citation type="journal article" date="2014" name="Front. Microbiol.">
        <title>High frequency of phylogenetically diverse reductive dehalogenase-homologous genes in deep subseafloor sedimentary metagenomes.</title>
        <authorList>
            <person name="Kawai M."/>
            <person name="Futagami T."/>
            <person name="Toyoda A."/>
            <person name="Takaki Y."/>
            <person name="Nishi S."/>
            <person name="Hori S."/>
            <person name="Arai W."/>
            <person name="Tsubouchi T."/>
            <person name="Morono Y."/>
            <person name="Uchiyama I."/>
            <person name="Ito T."/>
            <person name="Fujiyama A."/>
            <person name="Inagaki F."/>
            <person name="Takami H."/>
        </authorList>
    </citation>
    <scope>NUCLEOTIDE SEQUENCE</scope>
    <source>
        <strain evidence="8">Expedition CK06-06</strain>
    </source>
</reference>
<accession>X0X1D4</accession>
<comment type="pathway">
    <text evidence="2">Amino-acid biosynthesis; L-histidine biosynthesis; L-histidine from 5-phospho-alpha-D-ribose 1-diphosphate: step 3/9.</text>
</comment>
<comment type="caution">
    <text evidence="8">The sequence shown here is derived from an EMBL/GenBank/DDBJ whole genome shotgun (WGS) entry which is preliminary data.</text>
</comment>
<dbReference type="GO" id="GO:0000105">
    <property type="term" value="P:L-histidine biosynthetic process"/>
    <property type="evidence" value="ECO:0007669"/>
    <property type="project" value="UniProtKB-UniPathway"/>
</dbReference>
<proteinExistence type="predicted"/>
<organism evidence="8">
    <name type="scientific">marine sediment metagenome</name>
    <dbReference type="NCBI Taxonomy" id="412755"/>
    <lineage>
        <taxon>unclassified sequences</taxon>
        <taxon>metagenomes</taxon>
        <taxon>ecological metagenomes</taxon>
    </lineage>
</organism>
<dbReference type="PANTHER" id="PTHR42945:SF1">
    <property type="entry name" value="HISTIDINE BIOSYNTHESIS BIFUNCTIONAL PROTEIN HIS7"/>
    <property type="match status" value="1"/>
</dbReference>
<dbReference type="Gene3D" id="3.10.20.810">
    <property type="entry name" value="Phosphoribosyl-AMP cyclohydrolase"/>
    <property type="match status" value="1"/>
</dbReference>
<dbReference type="InterPro" id="IPR002496">
    <property type="entry name" value="PRib_AMP_CycHydrolase_dom"/>
</dbReference>
<dbReference type="SUPFAM" id="SSF141734">
    <property type="entry name" value="HisI-like"/>
    <property type="match status" value="1"/>
</dbReference>
<dbReference type="EC" id="3.5.4.19" evidence="3"/>
<dbReference type="EMBL" id="BARS01040541">
    <property type="protein sequence ID" value="GAG36825.1"/>
    <property type="molecule type" value="Genomic_DNA"/>
</dbReference>
<feature type="domain" description="Phosphoribosyl-AMP cyclohydrolase" evidence="7">
    <location>
        <begin position="1"/>
        <end position="61"/>
    </location>
</feature>
<comment type="catalytic activity">
    <reaction evidence="1">
        <text>1-(5-phospho-beta-D-ribosyl)-5'-AMP + H2O = 1-(5-phospho-beta-D-ribosyl)-5-[(5-phospho-beta-D-ribosylamino)methylideneamino]imidazole-4-carboxamide</text>
        <dbReference type="Rhea" id="RHEA:20049"/>
        <dbReference type="ChEBI" id="CHEBI:15377"/>
        <dbReference type="ChEBI" id="CHEBI:58435"/>
        <dbReference type="ChEBI" id="CHEBI:59457"/>
        <dbReference type="EC" id="3.5.4.19"/>
    </reaction>
</comment>
<dbReference type="InterPro" id="IPR038019">
    <property type="entry name" value="PRib_AMP_CycHydrolase_sf"/>
</dbReference>
<evidence type="ECO:0000256" key="5">
    <source>
        <dbReference type="ARBA" id="ARBA00022801"/>
    </source>
</evidence>
<evidence type="ECO:0000256" key="3">
    <source>
        <dbReference type="ARBA" id="ARBA00012721"/>
    </source>
</evidence>
<evidence type="ECO:0000256" key="2">
    <source>
        <dbReference type="ARBA" id="ARBA00005169"/>
    </source>
</evidence>
<evidence type="ECO:0000256" key="1">
    <source>
        <dbReference type="ARBA" id="ARBA00000024"/>
    </source>
</evidence>
<evidence type="ECO:0000256" key="6">
    <source>
        <dbReference type="ARBA" id="ARBA00023102"/>
    </source>
</evidence>
<dbReference type="PANTHER" id="PTHR42945">
    <property type="entry name" value="HISTIDINE BIOSYNTHESIS BIFUNCTIONAL PROTEIN"/>
    <property type="match status" value="1"/>
</dbReference>
<dbReference type="GO" id="GO:0004635">
    <property type="term" value="F:phosphoribosyl-AMP cyclohydrolase activity"/>
    <property type="evidence" value="ECO:0007669"/>
    <property type="project" value="UniProtKB-EC"/>
</dbReference>
<keyword evidence="5" id="KW-0378">Hydrolase</keyword>
<dbReference type="AlphaFoldDB" id="X0X1D4"/>
<keyword evidence="6" id="KW-0368">Histidine biosynthesis</keyword>
<feature type="non-terminal residue" evidence="8">
    <location>
        <position position="1"/>
    </location>
</feature>
<sequence>IQSGQTCFWSRSRHEYWVKGEHSGHKQYVKWIRLDCDGDCLLIGVEQVVGACHLGYRSCFFRELREGRWEVIAEQTFDPDEVYDQ</sequence>
<keyword evidence="4" id="KW-0028">Amino-acid biosynthesis</keyword>
<evidence type="ECO:0000256" key="4">
    <source>
        <dbReference type="ARBA" id="ARBA00022605"/>
    </source>
</evidence>
<dbReference type="UniPathway" id="UPA00031">
    <property type="reaction ID" value="UER00008"/>
</dbReference>
<gene>
    <name evidence="8" type="ORF">S01H1_61780</name>
</gene>
<protein>
    <recommendedName>
        <fullName evidence="3">phosphoribosyl-AMP cyclohydrolase</fullName>
        <ecNumber evidence="3">3.5.4.19</ecNumber>
    </recommendedName>
</protein>